<dbReference type="PANTHER" id="PTHR42978:SF3">
    <property type="entry name" value="BLR3078 PROTEIN"/>
    <property type="match status" value="1"/>
</dbReference>
<dbReference type="InterPro" id="IPR036866">
    <property type="entry name" value="RibonucZ/Hydroxyglut_hydro"/>
</dbReference>
<keyword evidence="3" id="KW-0378">Hydrolase</keyword>
<keyword evidence="7" id="KW-1185">Reference proteome</keyword>
<dbReference type="CDD" id="cd07742">
    <property type="entry name" value="metallo-hydrolase-like_MBL-fold"/>
    <property type="match status" value="1"/>
</dbReference>
<dbReference type="SUPFAM" id="SSF56281">
    <property type="entry name" value="Metallo-hydrolase/oxidoreductase"/>
    <property type="match status" value="1"/>
</dbReference>
<dbReference type="Pfam" id="PF00753">
    <property type="entry name" value="Lactamase_B"/>
    <property type="match status" value="1"/>
</dbReference>
<accession>A0A1I4DXF4</accession>
<organism evidence="6 7">
    <name type="scientific">Amycolatopsis sacchari</name>
    <dbReference type="NCBI Taxonomy" id="115433"/>
    <lineage>
        <taxon>Bacteria</taxon>
        <taxon>Bacillati</taxon>
        <taxon>Actinomycetota</taxon>
        <taxon>Actinomycetes</taxon>
        <taxon>Pseudonocardiales</taxon>
        <taxon>Pseudonocardiaceae</taxon>
        <taxon>Amycolatopsis</taxon>
    </lineage>
</organism>
<sequence>MRVHHFNAGTLRPPGGRLIDGRGGLFRRAELVCHCLLIETDTELVLVDTGMGARAVSQPDEWMGRWFGRLVGARPSLKETALAEVRRLGHRPEDVRHIVVTHLDFDHAGGLADFPHAAVHVYAEELRALRSPMDVAERHRYRHTQFAHGPQWMSYADSGEPWYGFEAVRELKGLPPEILLVPLAGHTRGHAGVAVDTGDGWLLSAGDSYFHPGELAATPHIPAGLGLFERLVQTVAPTRLHNQRRLRELVRDHPEVRTFSAHSPTELRDLGAAG</sequence>
<protein>
    <submittedName>
        <fullName evidence="6">Metallo-beta-lactamase superfamily protein</fullName>
    </submittedName>
</protein>
<reference evidence="6 7" key="1">
    <citation type="submission" date="2016-10" db="EMBL/GenBank/DDBJ databases">
        <authorList>
            <person name="de Groot N.N."/>
        </authorList>
    </citation>
    <scope>NUCLEOTIDE SEQUENCE [LARGE SCALE GENOMIC DNA]</scope>
    <source>
        <strain evidence="6 7">DSM 44468</strain>
    </source>
</reference>
<evidence type="ECO:0000259" key="5">
    <source>
        <dbReference type="SMART" id="SM00849"/>
    </source>
</evidence>
<evidence type="ECO:0000256" key="3">
    <source>
        <dbReference type="ARBA" id="ARBA00022801"/>
    </source>
</evidence>
<dbReference type="PANTHER" id="PTHR42978">
    <property type="entry name" value="QUORUM-QUENCHING LACTONASE YTNP-RELATED-RELATED"/>
    <property type="match status" value="1"/>
</dbReference>
<comment type="similarity">
    <text evidence="1">Belongs to the metallo-beta-lactamase superfamily.</text>
</comment>
<dbReference type="RefSeq" id="WP_091517276.1">
    <property type="nucleotide sequence ID" value="NZ_FORP01000061.1"/>
</dbReference>
<gene>
    <name evidence="6" type="ORF">SAMN05421835_1615</name>
</gene>
<dbReference type="EMBL" id="FORP01000061">
    <property type="protein sequence ID" value="SFK96917.1"/>
    <property type="molecule type" value="Genomic_DNA"/>
</dbReference>
<dbReference type="OrthoDB" id="3196337at2"/>
<dbReference type="AlphaFoldDB" id="A0A1I4DXF4"/>
<name>A0A1I4DXF4_9PSEU</name>
<dbReference type="Proteomes" id="UP000199025">
    <property type="component" value="Unassembled WGS sequence"/>
</dbReference>
<evidence type="ECO:0000256" key="2">
    <source>
        <dbReference type="ARBA" id="ARBA00022723"/>
    </source>
</evidence>
<evidence type="ECO:0000256" key="1">
    <source>
        <dbReference type="ARBA" id="ARBA00007749"/>
    </source>
</evidence>
<dbReference type="STRING" id="115433.SAMN05421835_1615"/>
<dbReference type="GO" id="GO:0046872">
    <property type="term" value="F:metal ion binding"/>
    <property type="evidence" value="ECO:0007669"/>
    <property type="project" value="UniProtKB-KW"/>
</dbReference>
<keyword evidence="4" id="KW-0862">Zinc</keyword>
<dbReference type="GO" id="GO:0016787">
    <property type="term" value="F:hydrolase activity"/>
    <property type="evidence" value="ECO:0007669"/>
    <property type="project" value="UniProtKB-KW"/>
</dbReference>
<evidence type="ECO:0000313" key="7">
    <source>
        <dbReference type="Proteomes" id="UP000199025"/>
    </source>
</evidence>
<dbReference type="InterPro" id="IPR001279">
    <property type="entry name" value="Metallo-B-lactamas"/>
</dbReference>
<proteinExistence type="inferred from homology"/>
<feature type="domain" description="Metallo-beta-lactamase" evidence="5">
    <location>
        <begin position="32"/>
        <end position="253"/>
    </location>
</feature>
<evidence type="ECO:0000256" key="4">
    <source>
        <dbReference type="ARBA" id="ARBA00022833"/>
    </source>
</evidence>
<dbReference type="Gene3D" id="3.60.15.10">
    <property type="entry name" value="Ribonuclease Z/Hydroxyacylglutathione hydrolase-like"/>
    <property type="match status" value="1"/>
</dbReference>
<dbReference type="InterPro" id="IPR051013">
    <property type="entry name" value="MBL_superfamily_lactonases"/>
</dbReference>
<keyword evidence="2" id="KW-0479">Metal-binding</keyword>
<dbReference type="SMART" id="SM00849">
    <property type="entry name" value="Lactamase_B"/>
    <property type="match status" value="1"/>
</dbReference>
<evidence type="ECO:0000313" key="6">
    <source>
        <dbReference type="EMBL" id="SFK96917.1"/>
    </source>
</evidence>